<proteinExistence type="predicted"/>
<accession>A0A9X1K1J3</accession>
<keyword evidence="2" id="KW-1185">Reference proteome</keyword>
<evidence type="ECO:0000313" key="1">
    <source>
        <dbReference type="EMBL" id="MBW4706572.1"/>
    </source>
</evidence>
<reference evidence="1" key="1">
    <citation type="submission" date="2021-07" db="EMBL/GenBank/DDBJ databases">
        <title>Roseobacter insulae sp. nov., isolated from a tidal flat.</title>
        <authorList>
            <person name="Park S."/>
            <person name="Yoon J.-H."/>
        </authorList>
    </citation>
    <scope>NUCLEOTIDE SEQUENCE</scope>
    <source>
        <strain evidence="1">YSTF-M11</strain>
    </source>
</reference>
<comment type="caution">
    <text evidence="1">The sequence shown here is derived from an EMBL/GenBank/DDBJ whole genome shotgun (WGS) entry which is preliminary data.</text>
</comment>
<dbReference type="EMBL" id="JAHXDN010000001">
    <property type="protein sequence ID" value="MBW4706572.1"/>
    <property type="molecule type" value="Genomic_DNA"/>
</dbReference>
<gene>
    <name evidence="1" type="ORF">KX928_02115</name>
</gene>
<dbReference type="RefSeq" id="WP_219498310.1">
    <property type="nucleotide sequence ID" value="NZ_JAHXDN010000001.1"/>
</dbReference>
<protein>
    <submittedName>
        <fullName evidence="1">Uncharacterized protein</fullName>
    </submittedName>
</protein>
<evidence type="ECO:0000313" key="2">
    <source>
        <dbReference type="Proteomes" id="UP001138661"/>
    </source>
</evidence>
<sequence>MTRRYFRPLKLKTVVDTLHFIRQEIVRDDRDGLEHVDALLRMYGAEPMALNMPRKAPKDFRKGELRRMVLEALREGPQTGAEIAKAVNARKPHMDYKRVYKRVYICLWAQKQRGLVGHEGRLWKRGDQRRPPVICLDREEHQAFRPVPCPVL</sequence>
<name>A0A9X1K1J3_9RHOB</name>
<dbReference type="Proteomes" id="UP001138661">
    <property type="component" value="Unassembled WGS sequence"/>
</dbReference>
<organism evidence="1 2">
    <name type="scientific">Roseobacter insulae</name>
    <dbReference type="NCBI Taxonomy" id="2859783"/>
    <lineage>
        <taxon>Bacteria</taxon>
        <taxon>Pseudomonadati</taxon>
        <taxon>Pseudomonadota</taxon>
        <taxon>Alphaproteobacteria</taxon>
        <taxon>Rhodobacterales</taxon>
        <taxon>Roseobacteraceae</taxon>
        <taxon>Roseobacter</taxon>
    </lineage>
</organism>
<dbReference type="AlphaFoldDB" id="A0A9X1K1J3"/>